<dbReference type="Proteomes" id="UP001626550">
    <property type="component" value="Unassembled WGS sequence"/>
</dbReference>
<evidence type="ECO:0000313" key="1">
    <source>
        <dbReference type="EMBL" id="KAL3306949.1"/>
    </source>
</evidence>
<accession>A0ABD2PIL6</accession>
<organism evidence="1 2">
    <name type="scientific">Cichlidogyrus casuarinus</name>
    <dbReference type="NCBI Taxonomy" id="1844966"/>
    <lineage>
        <taxon>Eukaryota</taxon>
        <taxon>Metazoa</taxon>
        <taxon>Spiralia</taxon>
        <taxon>Lophotrochozoa</taxon>
        <taxon>Platyhelminthes</taxon>
        <taxon>Monogenea</taxon>
        <taxon>Monopisthocotylea</taxon>
        <taxon>Dactylogyridea</taxon>
        <taxon>Ancyrocephalidae</taxon>
        <taxon>Cichlidogyrus</taxon>
    </lineage>
</organism>
<name>A0ABD2PIL6_9PLAT</name>
<evidence type="ECO:0000313" key="2">
    <source>
        <dbReference type="Proteomes" id="UP001626550"/>
    </source>
</evidence>
<dbReference type="EMBL" id="JBJKFK010008897">
    <property type="protein sequence ID" value="KAL3306949.1"/>
    <property type="molecule type" value="Genomic_DNA"/>
</dbReference>
<reference evidence="1 2" key="1">
    <citation type="submission" date="2024-11" db="EMBL/GenBank/DDBJ databases">
        <title>Adaptive evolution of stress response genes in parasites aligns with host niche diversity.</title>
        <authorList>
            <person name="Hahn C."/>
            <person name="Resl P."/>
        </authorList>
    </citation>
    <scope>NUCLEOTIDE SEQUENCE [LARGE SCALE GENOMIC DNA]</scope>
    <source>
        <strain evidence="1">EGGRZ-B1_66</strain>
        <tissue evidence="1">Body</tissue>
    </source>
</reference>
<evidence type="ECO:0008006" key="3">
    <source>
        <dbReference type="Google" id="ProtNLM"/>
    </source>
</evidence>
<dbReference type="AlphaFoldDB" id="A0ABD2PIL6"/>
<keyword evidence="2" id="KW-1185">Reference proteome</keyword>
<gene>
    <name evidence="1" type="ORF">Ciccas_014552</name>
</gene>
<sequence>MKNQDRTPLNSKEIDIILRMRELGETFRSIQKVTGRSLRVIKKCCDHKERMIQREDKEKPSMEIIKHLALNMRLTSSEIKHYLGLKHSDRTIRNWIHKYTGLTFRFDKKIYCLP</sequence>
<protein>
    <recommendedName>
        <fullName evidence="3">Transposase IS30-like HTH domain-containing protein</fullName>
    </recommendedName>
</protein>
<proteinExistence type="predicted"/>
<comment type="caution">
    <text evidence="1">The sequence shown here is derived from an EMBL/GenBank/DDBJ whole genome shotgun (WGS) entry which is preliminary data.</text>
</comment>